<evidence type="ECO:0000256" key="2">
    <source>
        <dbReference type="SAM" id="Phobius"/>
    </source>
</evidence>
<feature type="compositionally biased region" description="Polar residues" evidence="1">
    <location>
        <begin position="80"/>
        <end position="96"/>
    </location>
</feature>
<feature type="region of interest" description="Disordered" evidence="1">
    <location>
        <begin position="80"/>
        <end position="100"/>
    </location>
</feature>
<dbReference type="Proteomes" id="UP000730482">
    <property type="component" value="Unassembled WGS sequence"/>
</dbReference>
<keyword evidence="2" id="KW-0812">Transmembrane</keyword>
<comment type="caution">
    <text evidence="3">The sequence shown here is derived from an EMBL/GenBank/DDBJ whole genome shotgun (WGS) entry which is preliminary data.</text>
</comment>
<dbReference type="EMBL" id="JAAFYZ010000037">
    <property type="protein sequence ID" value="MBS2547878.1"/>
    <property type="molecule type" value="Genomic_DNA"/>
</dbReference>
<keyword evidence="4" id="KW-1185">Reference proteome</keyword>
<accession>A0ABS5KP93</accession>
<feature type="compositionally biased region" description="Low complexity" evidence="1">
    <location>
        <begin position="256"/>
        <end position="285"/>
    </location>
</feature>
<keyword evidence="2" id="KW-0472">Membrane</keyword>
<protein>
    <submittedName>
        <fullName evidence="3">Uncharacterized protein</fullName>
    </submittedName>
</protein>
<dbReference type="RefSeq" id="WP_212009459.1">
    <property type="nucleotide sequence ID" value="NZ_JAAFYZ010000037.1"/>
</dbReference>
<proteinExistence type="predicted"/>
<gene>
    <name evidence="3" type="ORF">KGQ19_13480</name>
</gene>
<name>A0ABS5KP93_9ACTN</name>
<evidence type="ECO:0000256" key="1">
    <source>
        <dbReference type="SAM" id="MobiDB-lite"/>
    </source>
</evidence>
<feature type="transmembrane region" description="Helical" evidence="2">
    <location>
        <begin position="363"/>
        <end position="382"/>
    </location>
</feature>
<feature type="region of interest" description="Disordered" evidence="1">
    <location>
        <begin position="255"/>
        <end position="353"/>
    </location>
</feature>
<evidence type="ECO:0000313" key="3">
    <source>
        <dbReference type="EMBL" id="MBS2547878.1"/>
    </source>
</evidence>
<sequence>MALTRTVPPRAVALVSAAAAGGTALVGTGLPVTAAATPNGTAAANAATTHAAASTLITLTVTGVPTLSLNAFEGSYATSTMAQNGGDSSADGSQDPTGVLDRVTLDQPAQSKTHSDPAKNWADAQPAVEYSLHGKKLYSISSVDSHAECVPASTGATTYVHTAPDSVTVLGTNLTTGKTTLPVTGAQLGVTGVDHGSLEVTYSTTAAQEQQTSATSAHAHLDLSISGVFYDKAGKQLYSGLVQKLRLGDVQVACQSSGTASPSPTPSPTGTQPTPGSPITVAGNPPVAPGPGVGPEGPAVVEGEDGGPDSATYVPAAHQGRHSAHKRSRSKSEPGAGGPAEGPTLPAANVSKAVAPDNGDGSIWWALLSVLGLGGGTGLYFATRRGRGRHQ</sequence>
<organism evidence="3 4">
    <name type="scientific">Catenulispora pinistramenti</name>
    <dbReference type="NCBI Taxonomy" id="2705254"/>
    <lineage>
        <taxon>Bacteria</taxon>
        <taxon>Bacillati</taxon>
        <taxon>Actinomycetota</taxon>
        <taxon>Actinomycetes</taxon>
        <taxon>Catenulisporales</taxon>
        <taxon>Catenulisporaceae</taxon>
        <taxon>Catenulispora</taxon>
    </lineage>
</organism>
<reference evidence="3 4" key="1">
    <citation type="submission" date="2020-02" db="EMBL/GenBank/DDBJ databases">
        <title>Acidophilic actinobacteria isolated from forest soil.</title>
        <authorList>
            <person name="Golinska P."/>
        </authorList>
    </citation>
    <scope>NUCLEOTIDE SEQUENCE [LARGE SCALE GENOMIC DNA]</scope>
    <source>
        <strain evidence="3 4">NL8</strain>
    </source>
</reference>
<feature type="compositionally biased region" description="Basic residues" evidence="1">
    <location>
        <begin position="319"/>
        <end position="329"/>
    </location>
</feature>
<keyword evidence="2" id="KW-1133">Transmembrane helix</keyword>
<evidence type="ECO:0000313" key="4">
    <source>
        <dbReference type="Proteomes" id="UP000730482"/>
    </source>
</evidence>